<accession>A0A9K3GDC5</accession>
<feature type="region of interest" description="Disordered" evidence="10">
    <location>
        <begin position="128"/>
        <end position="208"/>
    </location>
</feature>
<keyword evidence="7" id="KW-0206">Cytoskeleton</keyword>
<proteinExistence type="inferred from homology"/>
<evidence type="ECO:0000256" key="5">
    <source>
        <dbReference type="ARBA" id="ARBA00022840"/>
    </source>
</evidence>
<feature type="region of interest" description="Disordered" evidence="10">
    <location>
        <begin position="75"/>
        <end position="96"/>
    </location>
</feature>
<dbReference type="PRINTS" id="PR00380">
    <property type="entry name" value="KINESINHEAVY"/>
</dbReference>
<dbReference type="Pfam" id="PF00225">
    <property type="entry name" value="Kinesin"/>
    <property type="match status" value="1"/>
</dbReference>
<comment type="similarity">
    <text evidence="8">Belongs to the TRAFAC class myosin-kinesin ATPase superfamily. Kinesin family. KIN-5/BimC subfamily.</text>
</comment>
<dbReference type="SUPFAM" id="SSF52540">
    <property type="entry name" value="P-loop containing nucleoside triphosphate hydrolases"/>
    <property type="match status" value="1"/>
</dbReference>
<evidence type="ECO:0000256" key="4">
    <source>
        <dbReference type="ARBA" id="ARBA00022741"/>
    </source>
</evidence>
<dbReference type="GO" id="GO:0008017">
    <property type="term" value="F:microtubule binding"/>
    <property type="evidence" value="ECO:0007669"/>
    <property type="project" value="InterPro"/>
</dbReference>
<evidence type="ECO:0000256" key="6">
    <source>
        <dbReference type="ARBA" id="ARBA00023175"/>
    </source>
</evidence>
<dbReference type="GO" id="GO:0090307">
    <property type="term" value="P:mitotic spindle assembly"/>
    <property type="evidence" value="ECO:0007669"/>
    <property type="project" value="TreeGrafter"/>
</dbReference>
<dbReference type="GO" id="GO:0007018">
    <property type="term" value="P:microtubule-based movement"/>
    <property type="evidence" value="ECO:0007669"/>
    <property type="project" value="InterPro"/>
</dbReference>
<evidence type="ECO:0000256" key="3">
    <source>
        <dbReference type="ARBA" id="ARBA00022701"/>
    </source>
</evidence>
<evidence type="ECO:0000256" key="7">
    <source>
        <dbReference type="ARBA" id="ARBA00023212"/>
    </source>
</evidence>
<evidence type="ECO:0000256" key="2">
    <source>
        <dbReference type="ARBA" id="ARBA00022490"/>
    </source>
</evidence>
<dbReference type="FunFam" id="3.40.850.10:FF:000019">
    <property type="entry name" value="Kinesin-like protein KIN-5D"/>
    <property type="match status" value="1"/>
</dbReference>
<dbReference type="OrthoDB" id="3176171at2759"/>
<comment type="caution">
    <text evidence="12">The sequence shown here is derived from an EMBL/GenBank/DDBJ whole genome shotgun (WGS) entry which is preliminary data.</text>
</comment>
<keyword evidence="4 9" id="KW-0547">Nucleotide-binding</keyword>
<dbReference type="Proteomes" id="UP000265618">
    <property type="component" value="Unassembled WGS sequence"/>
</dbReference>
<feature type="region of interest" description="Disordered" evidence="10">
    <location>
        <begin position="656"/>
        <end position="678"/>
    </location>
</feature>
<dbReference type="GO" id="GO:0005876">
    <property type="term" value="C:spindle microtubule"/>
    <property type="evidence" value="ECO:0007669"/>
    <property type="project" value="TreeGrafter"/>
</dbReference>
<dbReference type="GO" id="GO:0008574">
    <property type="term" value="F:plus-end-directed microtubule motor activity"/>
    <property type="evidence" value="ECO:0007669"/>
    <property type="project" value="TreeGrafter"/>
</dbReference>
<keyword evidence="3" id="KW-0493">Microtubule</keyword>
<dbReference type="GO" id="GO:0005524">
    <property type="term" value="F:ATP binding"/>
    <property type="evidence" value="ECO:0007669"/>
    <property type="project" value="UniProtKB-UniRule"/>
</dbReference>
<dbReference type="PANTHER" id="PTHR47970:SF12">
    <property type="entry name" value="KINESIN FAMILY MEMBER 11"/>
    <property type="match status" value="1"/>
</dbReference>
<dbReference type="InterPro" id="IPR001752">
    <property type="entry name" value="Kinesin_motor_dom"/>
</dbReference>
<feature type="domain" description="Kinesin motor" evidence="11">
    <location>
        <begin position="619"/>
        <end position="973"/>
    </location>
</feature>
<keyword evidence="5 9" id="KW-0067">ATP-binding</keyword>
<keyword evidence="2" id="KW-0963">Cytoplasm</keyword>
<evidence type="ECO:0000256" key="1">
    <source>
        <dbReference type="ARBA" id="ARBA00004245"/>
    </source>
</evidence>
<evidence type="ECO:0000313" key="12">
    <source>
        <dbReference type="EMBL" id="GIQ79619.1"/>
    </source>
</evidence>
<dbReference type="SMART" id="SM00129">
    <property type="entry name" value="KISc"/>
    <property type="match status" value="1"/>
</dbReference>
<gene>
    <name evidence="12" type="ORF">KIPB_000289</name>
</gene>
<evidence type="ECO:0000259" key="11">
    <source>
        <dbReference type="PROSITE" id="PS50067"/>
    </source>
</evidence>
<keyword evidence="6 9" id="KW-0505">Motor protein</keyword>
<dbReference type="InterPro" id="IPR027417">
    <property type="entry name" value="P-loop_NTPase"/>
</dbReference>
<evidence type="ECO:0000313" key="13">
    <source>
        <dbReference type="Proteomes" id="UP000265618"/>
    </source>
</evidence>
<dbReference type="GO" id="GO:0051231">
    <property type="term" value="P:spindle elongation"/>
    <property type="evidence" value="ECO:0007669"/>
    <property type="project" value="TreeGrafter"/>
</dbReference>
<dbReference type="GO" id="GO:0072686">
    <property type="term" value="C:mitotic spindle"/>
    <property type="evidence" value="ECO:0007669"/>
    <property type="project" value="TreeGrafter"/>
</dbReference>
<comment type="subcellular location">
    <subcellularLocation>
        <location evidence="1">Cytoplasm</location>
        <location evidence="1">Cytoskeleton</location>
    </subcellularLocation>
</comment>
<dbReference type="InterPro" id="IPR047149">
    <property type="entry name" value="KIF11-like"/>
</dbReference>
<reference evidence="12 13" key="1">
    <citation type="journal article" date="2018" name="PLoS ONE">
        <title>The draft genome of Kipferlia bialata reveals reductive genome evolution in fornicate parasites.</title>
        <authorList>
            <person name="Tanifuji G."/>
            <person name="Takabayashi S."/>
            <person name="Kume K."/>
            <person name="Takagi M."/>
            <person name="Nakayama T."/>
            <person name="Kamikawa R."/>
            <person name="Inagaki Y."/>
            <person name="Hashimoto T."/>
        </authorList>
    </citation>
    <scope>NUCLEOTIDE SEQUENCE [LARGE SCALE GENOMIC DNA]</scope>
    <source>
        <strain evidence="12">NY0173</strain>
    </source>
</reference>
<feature type="binding site" evidence="9">
    <location>
        <begin position="717"/>
        <end position="724"/>
    </location>
    <ligand>
        <name>ATP</name>
        <dbReference type="ChEBI" id="CHEBI:30616"/>
    </ligand>
</feature>
<protein>
    <submittedName>
        <fullName evidence="12">Kinesin-like protein</fullName>
    </submittedName>
</protein>
<dbReference type="EMBL" id="BDIP01000030">
    <property type="protein sequence ID" value="GIQ79619.1"/>
    <property type="molecule type" value="Genomic_DNA"/>
</dbReference>
<feature type="compositionally biased region" description="Low complexity" evidence="10">
    <location>
        <begin position="183"/>
        <end position="196"/>
    </location>
</feature>
<dbReference type="InterPro" id="IPR036961">
    <property type="entry name" value="Kinesin_motor_dom_sf"/>
</dbReference>
<dbReference type="Gene3D" id="3.40.850.10">
    <property type="entry name" value="Kinesin motor domain"/>
    <property type="match status" value="1"/>
</dbReference>
<dbReference type="Gene3D" id="1.20.5.1160">
    <property type="entry name" value="Vasodilator-stimulated phosphoprotein"/>
    <property type="match status" value="1"/>
</dbReference>
<feature type="compositionally biased region" description="Low complexity" evidence="10">
    <location>
        <begin position="83"/>
        <end position="92"/>
    </location>
</feature>
<keyword evidence="13" id="KW-1185">Reference proteome</keyword>
<sequence length="1325" mass="145310">MGVLRTPPHLRHVPVCTDYSMSAELAGRLVPMGSGQYQCMWIGRVEEAEHDTCIIYTLRTDGTIAEEEVPFPFTVSETDADSDAGSGDSRGSTPKWNKCVREDITTCWTGEEDAICPVAIPEKPADVIKKGKKKKKPAAEEGGAAPGGDKDAAPADGGEVGEGGADSDNEDGDLPGVPINPRSPSGSMASMPSGSGTPRSGQTPDEEYLGADGRLVTYDDTMEAPDVELAALVSQVERMKEERTMMEKDLKEEIAQLQETVEEQSATVGELETHILELEEVDNAAEKAAFEEERAQMVFEREQLEMEITSMCEELESTRQQLTELEAVVESGEAGFDSEAMEEAKATIAELETELETVMEERAETEQTMQQLEEALQTELQPLKDQVEEIGSENAELQAYIAQQSEEMDTVRAELCQLQDECQGKETEAEEMQHTFAEVEQTIMELESQLEQTQGELDAARQVRDEALIGSGGIAADAARVQDLEMALEKAKKAADLQRQRAEELQLQGDDTRLHLSELRDKAQEAERQSSQLEAKVKKATATYTQSQMKLAAATRKIKSLETASADNAAAASEARKEVQALKRQMEKAQRQVEKAAKAQDTQDEAKRLLAAAEAEKKTLRDAVRVAEREATSKAKEHALLQQRCDAATARAASLSQQVQRLTQEKEKEKSDGSTRKFSFDQVFGPATDQAHFYKHVLSSTVQEFLKGFNCTVFAYGQTGTGKTFTMEGPPGSLSSVVPGSPLPETSGVIPRAVMEIFDVLENSGCDYTMKVSHLEVYNEDLHDLLAEPGTDLPLRIFEDKYNKGKQITVHNLQEVPVMCSDDVLSLLQKSSAHRTTASTLMNTNSSRSHCIFTITTMVKETDIDGNDVIKTGKLNLVDLAGSENIDRSGAVKGRAAEAGKINQSLLTLGRVITALVQRRVHIPYRESKLTRLLQESLGGRTKTTIVATVSPCLSSVEETMNTLNYMNSAKSIKNKPEVNQRVSSRTVVKSYELQLERLRKDLRAQREKNGTYLAPGEYEEMQTTAEERDTRIAEIVAELEVLTKTFNETQTLLNMRQSQLTAVQQKAATLTDELASERQERDIDQLVIAEDRAVNARLRGQAVGLSSQLHTQETHTATLYSKLQQGRQRDSVNAGIVSDVTTQLAQEIGLATGRNRSMSSKAIDTINGVTESVVMQNKTAMQMQAKAVAAVRDLSRAVHSAASAVQSDADSRCAALAGASKASADEGTVRERLLTDEVERLQQALKDTYALMEKEMNTHAESIRVVTDVALNGLRDAQETITLLAENHQQMAESVTDVVHVFAEAHAEELTAIRATVQAARYAV</sequence>
<dbReference type="PANTHER" id="PTHR47970">
    <property type="entry name" value="KINESIN-LIKE PROTEIN KIF11"/>
    <property type="match status" value="1"/>
</dbReference>
<organism evidence="12 13">
    <name type="scientific">Kipferlia bialata</name>
    <dbReference type="NCBI Taxonomy" id="797122"/>
    <lineage>
        <taxon>Eukaryota</taxon>
        <taxon>Metamonada</taxon>
        <taxon>Carpediemonas-like organisms</taxon>
        <taxon>Kipferlia</taxon>
    </lineage>
</organism>
<dbReference type="PROSITE" id="PS00411">
    <property type="entry name" value="KINESIN_MOTOR_1"/>
    <property type="match status" value="1"/>
</dbReference>
<evidence type="ECO:0000256" key="9">
    <source>
        <dbReference type="PROSITE-ProRule" id="PRU00283"/>
    </source>
</evidence>
<dbReference type="PROSITE" id="PS50067">
    <property type="entry name" value="KINESIN_MOTOR_2"/>
    <property type="match status" value="1"/>
</dbReference>
<feature type="compositionally biased region" description="Basic and acidic residues" evidence="10">
    <location>
        <begin position="663"/>
        <end position="678"/>
    </location>
</feature>
<dbReference type="InterPro" id="IPR019821">
    <property type="entry name" value="Kinesin_motor_CS"/>
</dbReference>
<name>A0A9K3GDC5_9EUKA</name>
<evidence type="ECO:0000256" key="10">
    <source>
        <dbReference type="SAM" id="MobiDB-lite"/>
    </source>
</evidence>
<evidence type="ECO:0000256" key="8">
    <source>
        <dbReference type="ARBA" id="ARBA00034704"/>
    </source>
</evidence>